<organism evidence="2 3">
    <name type="scientific">Mucuna pruriens</name>
    <name type="common">Velvet bean</name>
    <name type="synonym">Dolichos pruriens</name>
    <dbReference type="NCBI Taxonomy" id="157652"/>
    <lineage>
        <taxon>Eukaryota</taxon>
        <taxon>Viridiplantae</taxon>
        <taxon>Streptophyta</taxon>
        <taxon>Embryophyta</taxon>
        <taxon>Tracheophyta</taxon>
        <taxon>Spermatophyta</taxon>
        <taxon>Magnoliopsida</taxon>
        <taxon>eudicotyledons</taxon>
        <taxon>Gunneridae</taxon>
        <taxon>Pentapetalae</taxon>
        <taxon>rosids</taxon>
        <taxon>fabids</taxon>
        <taxon>Fabales</taxon>
        <taxon>Fabaceae</taxon>
        <taxon>Papilionoideae</taxon>
        <taxon>50 kb inversion clade</taxon>
        <taxon>NPAAA clade</taxon>
        <taxon>indigoferoid/millettioid clade</taxon>
        <taxon>Phaseoleae</taxon>
        <taxon>Mucuna</taxon>
    </lineage>
</organism>
<name>A0A371E9C2_MUCPR</name>
<evidence type="ECO:0000256" key="1">
    <source>
        <dbReference type="SAM" id="MobiDB-lite"/>
    </source>
</evidence>
<dbReference type="EMBL" id="QJKJ01015381">
    <property type="protein sequence ID" value="RDX62613.1"/>
    <property type="molecule type" value="Genomic_DNA"/>
</dbReference>
<accession>A0A371E9C2</accession>
<proteinExistence type="predicted"/>
<dbReference type="OrthoDB" id="927333at2759"/>
<reference evidence="2" key="1">
    <citation type="submission" date="2018-05" db="EMBL/GenBank/DDBJ databases">
        <title>Draft genome of Mucuna pruriens seed.</title>
        <authorList>
            <person name="Nnadi N.E."/>
            <person name="Vos R."/>
            <person name="Hasami M.H."/>
            <person name="Devisetty U.K."/>
            <person name="Aguiy J.C."/>
        </authorList>
    </citation>
    <scope>NUCLEOTIDE SEQUENCE [LARGE SCALE GENOMIC DNA]</scope>
    <source>
        <strain evidence="2">JCA_2017</strain>
    </source>
</reference>
<protein>
    <submittedName>
        <fullName evidence="2">Uncharacterized protein</fullName>
    </submittedName>
</protein>
<comment type="caution">
    <text evidence="2">The sequence shown here is derived from an EMBL/GenBank/DDBJ whole genome shotgun (WGS) entry which is preliminary data.</text>
</comment>
<dbReference type="AlphaFoldDB" id="A0A371E9C2"/>
<evidence type="ECO:0000313" key="2">
    <source>
        <dbReference type="EMBL" id="RDX62613.1"/>
    </source>
</evidence>
<feature type="non-terminal residue" evidence="2">
    <location>
        <position position="1"/>
    </location>
</feature>
<gene>
    <name evidence="2" type="ORF">CR513_59037</name>
</gene>
<keyword evidence="3" id="KW-1185">Reference proteome</keyword>
<dbReference type="Proteomes" id="UP000257109">
    <property type="component" value="Unassembled WGS sequence"/>
</dbReference>
<sequence>MNSGSDSSPAMVSGAKTTSKSTVPVPSLPGNAEILPSNLFALPLRTARGLPHPKLLSYIGNLGELPMVMDAPSGFPRGKHRGFLSQSSTKRRTIASSCAFTFLLSCSAHHRRSLDSTSPAEAYVGTL</sequence>
<evidence type="ECO:0000313" key="3">
    <source>
        <dbReference type="Proteomes" id="UP000257109"/>
    </source>
</evidence>
<feature type="region of interest" description="Disordered" evidence="1">
    <location>
        <begin position="1"/>
        <end position="24"/>
    </location>
</feature>